<evidence type="ECO:0000313" key="5">
    <source>
        <dbReference type="EMBL" id="VGO21025.1"/>
    </source>
</evidence>
<dbReference type="InterPro" id="IPR001173">
    <property type="entry name" value="Glyco_trans_2-like"/>
</dbReference>
<comment type="similarity">
    <text evidence="1">Belongs to the glycosyltransferase 2 family.</text>
</comment>
<dbReference type="GO" id="GO:0016757">
    <property type="term" value="F:glycosyltransferase activity"/>
    <property type="evidence" value="ECO:0007669"/>
    <property type="project" value="UniProtKB-KW"/>
</dbReference>
<keyword evidence="3" id="KW-0808">Transferase</keyword>
<keyword evidence="2" id="KW-0328">Glycosyltransferase</keyword>
<sequence>MGIQASPKIWLLVLNWNGMYHLKYMLPSFLACDYDQHIHLLFVDACSTDESCDYAREIAGKKMEIHVLQDNLGWAGGNNAAIRYAVDNGAEYVVLLNNDMRFSPRWLSDSMSVFEDSPDAGVVGCKIFNDLAEFELAQIDYSMMHFEEANDIPGCCMIVPVEVFRKVGLIDEEYEFYAEEDDFEMRVKNAGYKLYCTNVPIWHFHDGSMRHFPEKKAYLAMRNAILFSRRYDPAFLTLAKTINILLCTTIKNWRKHTMTNRRYYAKNPVFNLRIFFRALSWNLKDARERGRRSPVTPSTL</sequence>
<dbReference type="CDD" id="cd04186">
    <property type="entry name" value="GT_2_like_c"/>
    <property type="match status" value="1"/>
</dbReference>
<evidence type="ECO:0000259" key="4">
    <source>
        <dbReference type="Pfam" id="PF00535"/>
    </source>
</evidence>
<dbReference type="AlphaFoldDB" id="A0A6C2ULB0"/>
<dbReference type="PANTHER" id="PTHR43179:SF12">
    <property type="entry name" value="GALACTOFURANOSYLTRANSFERASE GLFT2"/>
    <property type="match status" value="1"/>
</dbReference>
<dbReference type="SUPFAM" id="SSF53448">
    <property type="entry name" value="Nucleotide-diphospho-sugar transferases"/>
    <property type="match status" value="1"/>
</dbReference>
<accession>A0A6C2ULB0</accession>
<evidence type="ECO:0000256" key="3">
    <source>
        <dbReference type="ARBA" id="ARBA00022679"/>
    </source>
</evidence>
<feature type="domain" description="Glycosyltransferase 2-like" evidence="4">
    <location>
        <begin position="35"/>
        <end position="138"/>
    </location>
</feature>
<dbReference type="EMBL" id="CAAHFH010000002">
    <property type="protein sequence ID" value="VGO21025.1"/>
    <property type="molecule type" value="Genomic_DNA"/>
</dbReference>
<dbReference type="Proteomes" id="UP000346198">
    <property type="component" value="Unassembled WGS sequence"/>
</dbReference>
<dbReference type="Gene3D" id="3.90.550.10">
    <property type="entry name" value="Spore Coat Polysaccharide Biosynthesis Protein SpsA, Chain A"/>
    <property type="match status" value="1"/>
</dbReference>
<dbReference type="PANTHER" id="PTHR43179">
    <property type="entry name" value="RHAMNOSYLTRANSFERASE WBBL"/>
    <property type="match status" value="1"/>
</dbReference>
<keyword evidence="6" id="KW-1185">Reference proteome</keyword>
<protein>
    <recommendedName>
        <fullName evidence="4">Glycosyltransferase 2-like domain-containing protein</fullName>
    </recommendedName>
</protein>
<evidence type="ECO:0000256" key="2">
    <source>
        <dbReference type="ARBA" id="ARBA00022676"/>
    </source>
</evidence>
<reference evidence="5 6" key="1">
    <citation type="submission" date="2019-04" db="EMBL/GenBank/DDBJ databases">
        <authorList>
            <person name="Van Vliet M D."/>
        </authorList>
    </citation>
    <scope>NUCLEOTIDE SEQUENCE [LARGE SCALE GENOMIC DNA]</scope>
    <source>
        <strain evidence="5 6">F21</strain>
    </source>
</reference>
<dbReference type="InterPro" id="IPR029044">
    <property type="entry name" value="Nucleotide-diphossugar_trans"/>
</dbReference>
<name>A0A6C2ULB0_9BACT</name>
<dbReference type="Pfam" id="PF00535">
    <property type="entry name" value="Glycos_transf_2"/>
    <property type="match status" value="1"/>
</dbReference>
<proteinExistence type="inferred from homology"/>
<organism evidence="5 6">
    <name type="scientific">Pontiella sulfatireligans</name>
    <dbReference type="NCBI Taxonomy" id="2750658"/>
    <lineage>
        <taxon>Bacteria</taxon>
        <taxon>Pseudomonadati</taxon>
        <taxon>Kiritimatiellota</taxon>
        <taxon>Kiritimatiellia</taxon>
        <taxon>Kiritimatiellales</taxon>
        <taxon>Pontiellaceae</taxon>
        <taxon>Pontiella</taxon>
    </lineage>
</organism>
<evidence type="ECO:0000256" key="1">
    <source>
        <dbReference type="ARBA" id="ARBA00006739"/>
    </source>
</evidence>
<dbReference type="RefSeq" id="WP_168433343.1">
    <property type="nucleotide sequence ID" value="NZ_CAAHFH010000002.1"/>
</dbReference>
<evidence type="ECO:0000313" key="6">
    <source>
        <dbReference type="Proteomes" id="UP000346198"/>
    </source>
</evidence>
<gene>
    <name evidence="5" type="ORF">SCARR_03094</name>
</gene>